<accession>A0A939J2R0</accession>
<comment type="caution">
    <text evidence="1">The sequence shown here is derived from an EMBL/GenBank/DDBJ whole genome shotgun (WGS) entry which is preliminary data.</text>
</comment>
<name>A0A939J2R0_9HYPH</name>
<proteinExistence type="predicted"/>
<evidence type="ECO:0000313" key="2">
    <source>
        <dbReference type="Proteomes" id="UP000664096"/>
    </source>
</evidence>
<dbReference type="RefSeq" id="WP_207143271.1">
    <property type="nucleotide sequence ID" value="NZ_JAEKJZ010000006.1"/>
</dbReference>
<gene>
    <name evidence="1" type="ORF">JF539_24045</name>
</gene>
<dbReference type="AlphaFoldDB" id="A0A939J2R0"/>
<evidence type="ECO:0000313" key="1">
    <source>
        <dbReference type="EMBL" id="MBN9673451.1"/>
    </source>
</evidence>
<dbReference type="Proteomes" id="UP000664096">
    <property type="component" value="Unassembled WGS sequence"/>
</dbReference>
<protein>
    <submittedName>
        <fullName evidence="1">Uncharacterized protein</fullName>
    </submittedName>
</protein>
<sequence length="388" mass="43210">MFKNIDFQLKDYNPTPPSLVCCTEEGNKNASVKVDLARLFHHYYLDTRGYAPPDPDLARFEHLSLFTTDKEFRVRGDGFGTGLAFRRSTSNQLGQAFCRWFLYEHLNITYFAHMDAVLNRPAHPNSIGHEVFRVSPGDAPDYLCAQDRSSVFLAEAKGRSKSISFKNAEFNKWRKQFDRVGIRDASGTLISAKGHIVATRFATEADGKKVKSKLYAEDPDSPGETSLREAPQLANSVIALHYAELAAKIRQPILSNSLALNLQVPPEIQFPAFVWEFLSPPLSGKRFVGGFYPGREGIAPLEINLNNERTVFLNQNPLRLDLTPATFFGVEEAIFSGLCSIARGGDELAKDLPPFPEIAFFDSAVSVLRDGSIVAPVNYLSPIGLRIY</sequence>
<organism evidence="1 2">
    <name type="scientific">Roseibium aggregatum</name>
    <dbReference type="NCBI Taxonomy" id="187304"/>
    <lineage>
        <taxon>Bacteria</taxon>
        <taxon>Pseudomonadati</taxon>
        <taxon>Pseudomonadota</taxon>
        <taxon>Alphaproteobacteria</taxon>
        <taxon>Hyphomicrobiales</taxon>
        <taxon>Stappiaceae</taxon>
        <taxon>Roseibium</taxon>
    </lineage>
</organism>
<dbReference type="EMBL" id="JAEKJZ010000006">
    <property type="protein sequence ID" value="MBN9673451.1"/>
    <property type="molecule type" value="Genomic_DNA"/>
</dbReference>
<reference evidence="1" key="1">
    <citation type="submission" date="2020-12" db="EMBL/GenBank/DDBJ databases">
        <title>Oil enriched cultivation method for isolating marine PHA-producing bacteria.</title>
        <authorList>
            <person name="Zheng W."/>
            <person name="Yu S."/>
            <person name="Huang Y."/>
        </authorList>
    </citation>
    <scope>NUCLEOTIDE SEQUENCE</scope>
    <source>
        <strain evidence="1">SY-2-12</strain>
    </source>
</reference>